<evidence type="ECO:0000313" key="2">
    <source>
        <dbReference type="EMBL" id="CAJ1403024.1"/>
    </source>
</evidence>
<name>A0AA36NE92_9DINO</name>
<sequence>MRRLQIAAFRGQAACRPRRLVSWRCLSVGSPQNQAAQEPEEQFRLKEKEQFRLKEEEQFPLKEEDEEEEQFRLKEEDEEEDEEEVKSPWPFLSSAEQRLADVSAGQHWPWKNTTMASLKGRRLLEGDWQLSEFLHADITEPDLANFSDLDLDLAAAAAAAASGSSELWGALRGQEGRVEGMFCGSLVAILGSLRRAPEELRRSWLPPLVHRLLQIPLSPRHALVLLASMKNAKAAFGGQRLPTDEVLETAAAALHARQQAKLPVLDVVLALESLADLRKKQPGAARLATLAAALLRALGGGPGLSQLVAQSAQERNRAMALRLLAVFADFPEALGAAGEWLAGLSDARYGRDAVVGQETEAAAAFALSRCGAWKSARANFLLSQALRRDLEAAEPRVKQVLDEEPISGPAGSWWLAACAMCGESLDAAAGRPEAWAQRAPEALGAAVERLLGEPGGPEHRDGDPGSAARALWALHALGLAAEKEDLAAQLLRDLAEMEPSFGWQTWQLLRELQPLLAQESAECPFALWKGSLEESLEAERTAFLGSARRGQLEEALKVLCPSEPPELGFRAGPLCIALYWSGHNFAVDIDCFYSAVTPVLRRQLWAKVLPEVQVKEISLAEWDRADVAQRARLLQPPEDLDASEAGGAEEEKFTQRAARISQVMRVQAQLMLEKLGPHMAQKEGLGVGASVTAALILAALSKEPPDWLFQAVAETTAAAEATVPA</sequence>
<evidence type="ECO:0000256" key="1">
    <source>
        <dbReference type="SAM" id="MobiDB-lite"/>
    </source>
</evidence>
<dbReference type="EMBL" id="CAUJNA010003477">
    <property type="protein sequence ID" value="CAJ1403024.1"/>
    <property type="molecule type" value="Genomic_DNA"/>
</dbReference>
<evidence type="ECO:0000313" key="3">
    <source>
        <dbReference type="Proteomes" id="UP001178507"/>
    </source>
</evidence>
<organism evidence="2 3">
    <name type="scientific">Effrenium voratum</name>
    <dbReference type="NCBI Taxonomy" id="2562239"/>
    <lineage>
        <taxon>Eukaryota</taxon>
        <taxon>Sar</taxon>
        <taxon>Alveolata</taxon>
        <taxon>Dinophyceae</taxon>
        <taxon>Suessiales</taxon>
        <taxon>Symbiodiniaceae</taxon>
        <taxon>Effrenium</taxon>
    </lineage>
</organism>
<proteinExistence type="predicted"/>
<keyword evidence="3" id="KW-1185">Reference proteome</keyword>
<comment type="caution">
    <text evidence="2">The sequence shown here is derived from an EMBL/GenBank/DDBJ whole genome shotgun (WGS) entry which is preliminary data.</text>
</comment>
<dbReference type="AlphaFoldDB" id="A0AA36NE92"/>
<protein>
    <submittedName>
        <fullName evidence="2">Uncharacterized protein</fullName>
    </submittedName>
</protein>
<feature type="region of interest" description="Disordered" evidence="1">
    <location>
        <begin position="54"/>
        <end position="90"/>
    </location>
</feature>
<dbReference type="Proteomes" id="UP001178507">
    <property type="component" value="Unassembled WGS sequence"/>
</dbReference>
<reference evidence="2" key="1">
    <citation type="submission" date="2023-08" db="EMBL/GenBank/DDBJ databases">
        <authorList>
            <person name="Chen Y."/>
            <person name="Shah S."/>
            <person name="Dougan E. K."/>
            <person name="Thang M."/>
            <person name="Chan C."/>
        </authorList>
    </citation>
    <scope>NUCLEOTIDE SEQUENCE</scope>
</reference>
<accession>A0AA36NE92</accession>
<gene>
    <name evidence="2" type="ORF">EVOR1521_LOCUS25777</name>
</gene>